<dbReference type="EMBL" id="QKSB01000039">
    <property type="protein sequence ID" value="PZE15579.1"/>
    <property type="molecule type" value="Genomic_DNA"/>
</dbReference>
<dbReference type="SUPFAM" id="SSF55961">
    <property type="entry name" value="Bet v1-like"/>
    <property type="match status" value="1"/>
</dbReference>
<dbReference type="RefSeq" id="WP_111064768.1">
    <property type="nucleotide sequence ID" value="NZ_JBHUCU010000019.1"/>
</dbReference>
<accession>A0A2W1MU21</accession>
<reference evidence="1 2" key="1">
    <citation type="submission" date="2018-06" db="EMBL/GenBank/DDBJ databases">
        <title>The draft genome sequence of Crocinitomix sp. SM1701.</title>
        <authorList>
            <person name="Zhang X."/>
        </authorList>
    </citation>
    <scope>NUCLEOTIDE SEQUENCE [LARGE SCALE GENOMIC DNA]</scope>
    <source>
        <strain evidence="1 2">SM1701</strain>
    </source>
</reference>
<protein>
    <submittedName>
        <fullName evidence="1">Cell division protein</fullName>
    </submittedName>
</protein>
<dbReference type="AlphaFoldDB" id="A0A2W1MU21"/>
<name>A0A2W1MU21_9FLAO</name>
<keyword evidence="2" id="KW-1185">Reference proteome</keyword>
<gene>
    <name evidence="1" type="ORF">DNU06_17355</name>
</gene>
<dbReference type="CDD" id="cd07820">
    <property type="entry name" value="SRPBCC_3"/>
    <property type="match status" value="1"/>
</dbReference>
<sequence>MPRIELKTEIEAEIRIVFDLSRSIDLHKISTEHTNETAIAGKTSGLIELGESVTWRAKHFGIYHKLTSEITEFKKNEYFVDEMVEGAFKQFRHEHHFKNMNEKTIMTDYFDYVSPFGLLGKIADKLFLKKYMVELLTKRNQTITEFAEGEKWKEVLNK</sequence>
<organism evidence="1 2">
    <name type="scientific">Putridiphycobacter roseus</name>
    <dbReference type="NCBI Taxonomy" id="2219161"/>
    <lineage>
        <taxon>Bacteria</taxon>
        <taxon>Pseudomonadati</taxon>
        <taxon>Bacteroidota</taxon>
        <taxon>Flavobacteriia</taxon>
        <taxon>Flavobacteriales</taxon>
        <taxon>Crocinitomicaceae</taxon>
        <taxon>Putridiphycobacter</taxon>
    </lineage>
</organism>
<dbReference type="OrthoDB" id="9801773at2"/>
<evidence type="ECO:0000313" key="2">
    <source>
        <dbReference type="Proteomes" id="UP000249248"/>
    </source>
</evidence>
<dbReference type="Gene3D" id="3.30.530.20">
    <property type="match status" value="1"/>
</dbReference>
<evidence type="ECO:0000313" key="1">
    <source>
        <dbReference type="EMBL" id="PZE15579.1"/>
    </source>
</evidence>
<proteinExistence type="predicted"/>
<dbReference type="Proteomes" id="UP000249248">
    <property type="component" value="Unassembled WGS sequence"/>
</dbReference>
<keyword evidence="1" id="KW-0131">Cell cycle</keyword>
<dbReference type="InterPro" id="IPR023393">
    <property type="entry name" value="START-like_dom_sf"/>
</dbReference>
<keyword evidence="1" id="KW-0132">Cell division</keyword>
<dbReference type="GO" id="GO:0051301">
    <property type="term" value="P:cell division"/>
    <property type="evidence" value="ECO:0007669"/>
    <property type="project" value="UniProtKB-KW"/>
</dbReference>
<comment type="caution">
    <text evidence="1">The sequence shown here is derived from an EMBL/GenBank/DDBJ whole genome shotgun (WGS) entry which is preliminary data.</text>
</comment>